<name>A0A7G9RWN3_9FIRM</name>
<evidence type="ECO:0000313" key="1">
    <source>
        <dbReference type="EMBL" id="QNN60008.1"/>
    </source>
</evidence>
<proteinExistence type="predicted"/>
<dbReference type="EMBL" id="CP060715">
    <property type="protein sequence ID" value="QNN60008.1"/>
    <property type="molecule type" value="Genomic_DNA"/>
</dbReference>
<dbReference type="KEGG" id="eio:H9L01_06400"/>
<organism evidence="1 2">
    <name type="scientific">Erysipelothrix inopinata</name>
    <dbReference type="NCBI Taxonomy" id="225084"/>
    <lineage>
        <taxon>Bacteria</taxon>
        <taxon>Bacillati</taxon>
        <taxon>Bacillota</taxon>
        <taxon>Erysipelotrichia</taxon>
        <taxon>Erysipelotrichales</taxon>
        <taxon>Erysipelotrichaceae</taxon>
        <taxon>Erysipelothrix</taxon>
    </lineage>
</organism>
<dbReference type="Proteomes" id="UP000515928">
    <property type="component" value="Chromosome"/>
</dbReference>
<dbReference type="RefSeq" id="WP_187533141.1">
    <property type="nucleotide sequence ID" value="NZ_CBCSHU010000002.1"/>
</dbReference>
<evidence type="ECO:0000313" key="2">
    <source>
        <dbReference type="Proteomes" id="UP000515928"/>
    </source>
</evidence>
<gene>
    <name evidence="1" type="ORF">H9L01_06400</name>
</gene>
<keyword evidence="2" id="KW-1185">Reference proteome</keyword>
<accession>A0A7G9RWN3</accession>
<reference evidence="1 2" key="1">
    <citation type="submission" date="2020-08" db="EMBL/GenBank/DDBJ databases">
        <title>Genome sequence of Erysipelothrix inopinata DSM 15511T.</title>
        <authorList>
            <person name="Hyun D.-W."/>
            <person name="Bae J.-W."/>
        </authorList>
    </citation>
    <scope>NUCLEOTIDE SEQUENCE [LARGE SCALE GENOMIC DNA]</scope>
    <source>
        <strain evidence="1 2">DSM 15511</strain>
    </source>
</reference>
<protein>
    <submittedName>
        <fullName evidence="1">Uncharacterized protein</fullName>
    </submittedName>
</protein>
<sequence length="153" mass="17890">MSLQFMNTTFALNTKTRNTAFFVHYGENGNLEYSFDCSFEKNTTGEISISPYLCINQIETSFRQIDELIGHCFEVENIEAAYEREDTFYIFEHEPLVRYTSVIKEIKEDWVRIHCEGVAIIDGYASPYTKDSFKLECWLPIITSVSDWSKFNL</sequence>
<dbReference type="AlphaFoldDB" id="A0A7G9RWN3"/>